<dbReference type="SUPFAM" id="SSF46604">
    <property type="entry name" value="Epsilon subunit of F1F0-ATP synthase C-terminal domain"/>
    <property type="match status" value="1"/>
</dbReference>
<evidence type="ECO:0000259" key="18">
    <source>
        <dbReference type="Pfam" id="PF02823"/>
    </source>
</evidence>
<keyword evidence="11 15" id="KW-0139">CF(1)</keyword>
<dbReference type="NCBIfam" id="NF001847">
    <property type="entry name" value="PRK00571.1-4"/>
    <property type="match status" value="1"/>
</dbReference>
<dbReference type="SUPFAM" id="SSF51344">
    <property type="entry name" value="Epsilon subunit of F1F0-ATP synthase N-terminal domain"/>
    <property type="match status" value="1"/>
</dbReference>
<organism evidence="19 20">
    <name type="scientific">Tolumonas osonensis</name>
    <dbReference type="NCBI Taxonomy" id="675874"/>
    <lineage>
        <taxon>Bacteria</taxon>
        <taxon>Pseudomonadati</taxon>
        <taxon>Pseudomonadota</taxon>
        <taxon>Gammaproteobacteria</taxon>
        <taxon>Aeromonadales</taxon>
        <taxon>Aeromonadaceae</taxon>
        <taxon>Tolumonas</taxon>
    </lineage>
</organism>
<feature type="domain" description="ATP synthase epsilon subunit C-terminal" evidence="17">
    <location>
        <begin position="90"/>
        <end position="134"/>
    </location>
</feature>
<dbReference type="InterPro" id="IPR020546">
    <property type="entry name" value="ATP_synth_F1_dsu/esu_N"/>
</dbReference>
<feature type="domain" description="ATP synthase F1 complex delta/epsilon subunit N-terminal" evidence="18">
    <location>
        <begin position="6"/>
        <end position="84"/>
    </location>
</feature>
<evidence type="ECO:0000256" key="8">
    <source>
        <dbReference type="ARBA" id="ARBA00022781"/>
    </source>
</evidence>
<evidence type="ECO:0000256" key="5">
    <source>
        <dbReference type="ARBA" id="ARBA00014480"/>
    </source>
</evidence>
<evidence type="ECO:0000256" key="13">
    <source>
        <dbReference type="ARBA" id="ARBA00030215"/>
    </source>
</evidence>
<dbReference type="InterPro" id="IPR020547">
    <property type="entry name" value="ATP_synth_F1_esu_C"/>
</dbReference>
<keyword evidence="8 15" id="KW-0375">Hydrogen ion transport</keyword>
<gene>
    <name evidence="15" type="primary">atpC</name>
    <name evidence="19" type="ORF">HNR75_002506</name>
</gene>
<evidence type="ECO:0000259" key="17">
    <source>
        <dbReference type="Pfam" id="PF00401"/>
    </source>
</evidence>
<dbReference type="GO" id="GO:0005886">
    <property type="term" value="C:plasma membrane"/>
    <property type="evidence" value="ECO:0007669"/>
    <property type="project" value="UniProtKB-SubCell"/>
</dbReference>
<reference evidence="19 20" key="1">
    <citation type="submission" date="2020-08" db="EMBL/GenBank/DDBJ databases">
        <title>Genomic Encyclopedia of Type Strains, Phase IV (KMG-IV): sequencing the most valuable type-strain genomes for metagenomic binning, comparative biology and taxonomic classification.</title>
        <authorList>
            <person name="Goeker M."/>
        </authorList>
    </citation>
    <scope>NUCLEOTIDE SEQUENCE [LARGE SCALE GENOMIC DNA]</scope>
    <source>
        <strain evidence="19 20">DSM 22975</strain>
    </source>
</reference>
<comment type="subcellular location">
    <subcellularLocation>
        <location evidence="2 15">Cell membrane</location>
        <topology evidence="2 15">Peripheral membrane protein</topology>
    </subcellularLocation>
</comment>
<evidence type="ECO:0000256" key="16">
    <source>
        <dbReference type="RuleBase" id="RU003656"/>
    </source>
</evidence>
<evidence type="ECO:0000256" key="1">
    <source>
        <dbReference type="ARBA" id="ARBA00003543"/>
    </source>
</evidence>
<keyword evidence="6 15" id="KW-0813">Transport</keyword>
<evidence type="ECO:0000256" key="2">
    <source>
        <dbReference type="ARBA" id="ARBA00004202"/>
    </source>
</evidence>
<evidence type="ECO:0000256" key="12">
    <source>
        <dbReference type="ARBA" id="ARBA00023310"/>
    </source>
</evidence>
<evidence type="ECO:0000256" key="11">
    <source>
        <dbReference type="ARBA" id="ARBA00023196"/>
    </source>
</evidence>
<accession>A0A841GBP3</accession>
<dbReference type="GO" id="GO:0005524">
    <property type="term" value="F:ATP binding"/>
    <property type="evidence" value="ECO:0007669"/>
    <property type="project" value="UniProtKB-UniRule"/>
</dbReference>
<dbReference type="Pfam" id="PF00401">
    <property type="entry name" value="ATP-synt_DE"/>
    <property type="match status" value="1"/>
</dbReference>
<evidence type="ECO:0000256" key="4">
    <source>
        <dbReference type="ARBA" id="ARBA00011648"/>
    </source>
</evidence>
<evidence type="ECO:0000313" key="19">
    <source>
        <dbReference type="EMBL" id="MBB6056568.1"/>
    </source>
</evidence>
<keyword evidence="9 15" id="KW-0406">Ion transport</keyword>
<protein>
    <recommendedName>
        <fullName evidence="5 15">ATP synthase epsilon chain</fullName>
    </recommendedName>
    <alternativeName>
        <fullName evidence="14 15">ATP synthase F1 sector epsilon subunit</fullName>
    </alternativeName>
    <alternativeName>
        <fullName evidence="13 15">F-ATPase epsilon subunit</fullName>
    </alternativeName>
</protein>
<evidence type="ECO:0000256" key="14">
    <source>
        <dbReference type="ARBA" id="ARBA00031795"/>
    </source>
</evidence>
<name>A0A841GBP3_9GAMM</name>
<dbReference type="RefSeq" id="WP_188027291.1">
    <property type="nucleotide sequence ID" value="NZ_JACHGR010000008.1"/>
</dbReference>
<dbReference type="EMBL" id="JACHGR010000008">
    <property type="protein sequence ID" value="MBB6056568.1"/>
    <property type="molecule type" value="Genomic_DNA"/>
</dbReference>
<dbReference type="HAMAP" id="MF_00530">
    <property type="entry name" value="ATP_synth_epsil_bac"/>
    <property type="match status" value="1"/>
</dbReference>
<dbReference type="GO" id="GO:0045259">
    <property type="term" value="C:proton-transporting ATP synthase complex"/>
    <property type="evidence" value="ECO:0007669"/>
    <property type="project" value="UniProtKB-KW"/>
</dbReference>
<dbReference type="AlphaFoldDB" id="A0A841GBP3"/>
<proteinExistence type="inferred from homology"/>
<keyword evidence="20" id="KW-1185">Reference proteome</keyword>
<dbReference type="GO" id="GO:0046933">
    <property type="term" value="F:proton-transporting ATP synthase activity, rotational mechanism"/>
    <property type="evidence" value="ECO:0007669"/>
    <property type="project" value="UniProtKB-UniRule"/>
</dbReference>
<dbReference type="InterPro" id="IPR036794">
    <property type="entry name" value="ATP_F1_dsu/esu_C_sf"/>
</dbReference>
<keyword evidence="10 15" id="KW-0472">Membrane</keyword>
<evidence type="ECO:0000256" key="3">
    <source>
        <dbReference type="ARBA" id="ARBA00005712"/>
    </source>
</evidence>
<dbReference type="NCBIfam" id="TIGR01216">
    <property type="entry name" value="ATP_synt_epsi"/>
    <property type="match status" value="1"/>
</dbReference>
<sequence length="140" mass="15012">MAEITFHLDVVSAEGMLFSGRVESVQVSGAEGELGIRHGHAPLLTSIKPGLVRLVKLHGAEEVMYISGGMLEVQPETVTVLADTVIRAADLDEAKAQTAKRAAEEKIHGNPGDVDYAAAITELAKAMAQLRVIEITRKHF</sequence>
<dbReference type="FunFam" id="2.60.15.10:FF:000001">
    <property type="entry name" value="ATP synthase epsilon chain"/>
    <property type="match status" value="1"/>
</dbReference>
<dbReference type="Pfam" id="PF02823">
    <property type="entry name" value="ATP-synt_DE_N"/>
    <property type="match status" value="1"/>
</dbReference>
<evidence type="ECO:0000313" key="20">
    <source>
        <dbReference type="Proteomes" id="UP000585721"/>
    </source>
</evidence>
<dbReference type="CDD" id="cd12152">
    <property type="entry name" value="F1-ATPase_delta"/>
    <property type="match status" value="1"/>
</dbReference>
<dbReference type="Proteomes" id="UP000585721">
    <property type="component" value="Unassembled WGS sequence"/>
</dbReference>
<dbReference type="InterPro" id="IPR036771">
    <property type="entry name" value="ATPsynth_dsu/esu_N"/>
</dbReference>
<evidence type="ECO:0000256" key="6">
    <source>
        <dbReference type="ARBA" id="ARBA00022448"/>
    </source>
</evidence>
<comment type="caution">
    <text evidence="19">The sequence shown here is derived from an EMBL/GenBank/DDBJ whole genome shotgun (WGS) entry which is preliminary data.</text>
</comment>
<evidence type="ECO:0000256" key="15">
    <source>
        <dbReference type="HAMAP-Rule" id="MF_00530"/>
    </source>
</evidence>
<evidence type="ECO:0000256" key="9">
    <source>
        <dbReference type="ARBA" id="ARBA00023065"/>
    </source>
</evidence>
<dbReference type="FunFam" id="1.20.5.440:FF:000001">
    <property type="entry name" value="ATP synthase epsilon chain"/>
    <property type="match status" value="1"/>
</dbReference>
<dbReference type="PANTHER" id="PTHR13822:SF10">
    <property type="entry name" value="ATP SYNTHASE EPSILON CHAIN, CHLOROPLASTIC"/>
    <property type="match status" value="1"/>
</dbReference>
<keyword evidence="12 15" id="KW-0066">ATP synthesis</keyword>
<dbReference type="Gene3D" id="1.20.5.440">
    <property type="entry name" value="ATP synthase delta/epsilon subunit, C-terminal domain"/>
    <property type="match status" value="1"/>
</dbReference>
<dbReference type="Gene3D" id="2.60.15.10">
    <property type="entry name" value="F0F1 ATP synthase delta/epsilon subunit, N-terminal"/>
    <property type="match status" value="1"/>
</dbReference>
<comment type="subunit">
    <text evidence="4 15 16">F-type ATPases have 2 components, CF(1) - the catalytic core - and CF(0) - the membrane proton channel. CF(1) has five subunits: alpha(3), beta(3), gamma(1), delta(1), epsilon(1). CF(0) has three main subunits: a, b and c.</text>
</comment>
<comment type="function">
    <text evidence="1 15">Produces ATP from ADP in the presence of a proton gradient across the membrane.</text>
</comment>
<comment type="similarity">
    <text evidence="3 15 16">Belongs to the ATPase epsilon chain family.</text>
</comment>
<evidence type="ECO:0000256" key="10">
    <source>
        <dbReference type="ARBA" id="ARBA00023136"/>
    </source>
</evidence>
<dbReference type="InterPro" id="IPR001469">
    <property type="entry name" value="ATP_synth_F1_dsu/esu"/>
</dbReference>
<dbReference type="PANTHER" id="PTHR13822">
    <property type="entry name" value="ATP SYNTHASE DELTA/EPSILON CHAIN"/>
    <property type="match status" value="1"/>
</dbReference>
<evidence type="ECO:0000256" key="7">
    <source>
        <dbReference type="ARBA" id="ARBA00022475"/>
    </source>
</evidence>
<keyword evidence="7 15" id="KW-1003">Cell membrane</keyword>